<dbReference type="GO" id="GO:0005615">
    <property type="term" value="C:extracellular space"/>
    <property type="evidence" value="ECO:0007669"/>
    <property type="project" value="TreeGrafter"/>
</dbReference>
<proteinExistence type="predicted"/>
<dbReference type="PANTHER" id="PTHR19143">
    <property type="entry name" value="FIBRINOGEN/TENASCIN/ANGIOPOEITIN"/>
    <property type="match status" value="1"/>
</dbReference>
<dbReference type="PROSITE" id="PS51886">
    <property type="entry name" value="TLDC"/>
    <property type="match status" value="1"/>
</dbReference>
<gene>
    <name evidence="9" type="ORF">PMEA_00033860</name>
</gene>
<dbReference type="InterPro" id="IPR000998">
    <property type="entry name" value="MAM_dom"/>
</dbReference>
<comment type="caution">
    <text evidence="3">Lacks conserved residue(s) required for the propagation of feature annotation.</text>
</comment>
<evidence type="ECO:0000313" key="10">
    <source>
        <dbReference type="Proteomes" id="UP001159428"/>
    </source>
</evidence>
<feature type="domain" description="F5/8 type C" evidence="4">
    <location>
        <begin position="907"/>
        <end position="1045"/>
    </location>
</feature>
<dbReference type="Proteomes" id="UP001159428">
    <property type="component" value="Unassembled WGS sequence"/>
</dbReference>
<dbReference type="InterPro" id="IPR008979">
    <property type="entry name" value="Galactose-bd-like_sf"/>
</dbReference>
<reference evidence="9 10" key="1">
    <citation type="submission" date="2022-05" db="EMBL/GenBank/DDBJ databases">
        <authorList>
            <consortium name="Genoscope - CEA"/>
            <person name="William W."/>
        </authorList>
    </citation>
    <scope>NUCLEOTIDE SEQUENCE [LARGE SCALE GENOMIC DNA]</scope>
</reference>
<dbReference type="SUPFAM" id="SSF49899">
    <property type="entry name" value="Concanavalin A-like lectins/glucanases"/>
    <property type="match status" value="3"/>
</dbReference>
<dbReference type="PANTHER" id="PTHR19143:SF394">
    <property type="entry name" value="ANGIOPOIETIN-RELATED PROTEIN 3-LIKE"/>
    <property type="match status" value="1"/>
</dbReference>
<dbReference type="Gene3D" id="3.90.215.10">
    <property type="entry name" value="Gamma Fibrinogen, chain A, domain 1"/>
    <property type="match status" value="1"/>
</dbReference>
<dbReference type="Pfam" id="PF00147">
    <property type="entry name" value="Fibrinogen_C"/>
    <property type="match status" value="1"/>
</dbReference>
<dbReference type="Pfam" id="PF00354">
    <property type="entry name" value="Pentaxin"/>
    <property type="match status" value="1"/>
</dbReference>
<dbReference type="PROSITE" id="PS00289">
    <property type="entry name" value="PTX_1"/>
    <property type="match status" value="1"/>
</dbReference>
<keyword evidence="2" id="KW-1015">Disulfide bond</keyword>
<evidence type="ECO:0000259" key="7">
    <source>
        <dbReference type="PROSITE" id="PS51828"/>
    </source>
</evidence>
<evidence type="ECO:0000259" key="5">
    <source>
        <dbReference type="PROSITE" id="PS50060"/>
    </source>
</evidence>
<dbReference type="EMBL" id="CALNXJ010000080">
    <property type="protein sequence ID" value="CAH3161610.1"/>
    <property type="molecule type" value="Genomic_DNA"/>
</dbReference>
<dbReference type="Gene3D" id="2.60.120.200">
    <property type="match status" value="2"/>
</dbReference>
<comment type="caution">
    <text evidence="9">The sequence shown here is derived from an EMBL/GenBank/DDBJ whole genome shotgun (WGS) entry which is preliminary data.</text>
</comment>
<dbReference type="Pfam" id="PF00629">
    <property type="entry name" value="MAM"/>
    <property type="match status" value="1"/>
</dbReference>
<dbReference type="SUPFAM" id="SSF49785">
    <property type="entry name" value="Galactose-binding domain-like"/>
    <property type="match status" value="1"/>
</dbReference>
<evidence type="ECO:0000256" key="3">
    <source>
        <dbReference type="PROSITE-ProRule" id="PRU01172"/>
    </source>
</evidence>
<evidence type="ECO:0000259" key="6">
    <source>
        <dbReference type="PROSITE" id="PS51406"/>
    </source>
</evidence>
<dbReference type="InterPro" id="IPR001759">
    <property type="entry name" value="PTX_dom"/>
</dbReference>
<dbReference type="PROSITE" id="PS51828">
    <property type="entry name" value="PTX_2"/>
    <property type="match status" value="1"/>
</dbReference>
<dbReference type="InterPro" id="IPR030476">
    <property type="entry name" value="Pentaxin_CS"/>
</dbReference>
<evidence type="ECO:0000259" key="4">
    <source>
        <dbReference type="PROSITE" id="PS50022"/>
    </source>
</evidence>
<dbReference type="Pfam" id="PF07534">
    <property type="entry name" value="TLD"/>
    <property type="match status" value="2"/>
</dbReference>
<dbReference type="InterPro" id="IPR002181">
    <property type="entry name" value="Fibrinogen_a/b/g_C_dom"/>
</dbReference>
<dbReference type="SMART" id="SM00584">
    <property type="entry name" value="TLDc"/>
    <property type="match status" value="1"/>
</dbReference>
<feature type="domain" description="Fibrinogen C-terminal" evidence="6">
    <location>
        <begin position="40"/>
        <end position="271"/>
    </location>
</feature>
<dbReference type="SUPFAM" id="SSF56496">
    <property type="entry name" value="Fibrinogen C-terminal domain-like"/>
    <property type="match status" value="1"/>
</dbReference>
<dbReference type="CDD" id="cd06263">
    <property type="entry name" value="MAM"/>
    <property type="match status" value="1"/>
</dbReference>
<protein>
    <submittedName>
        <fullName evidence="9">Uncharacterized protein</fullName>
    </submittedName>
</protein>
<dbReference type="Gene3D" id="2.60.120.260">
    <property type="entry name" value="Galactose-binding domain-like"/>
    <property type="match status" value="1"/>
</dbReference>
<dbReference type="PROSITE" id="PS50060">
    <property type="entry name" value="MAM_2"/>
    <property type="match status" value="1"/>
</dbReference>
<dbReference type="InterPro" id="IPR013320">
    <property type="entry name" value="ConA-like_dom_sf"/>
</dbReference>
<organism evidence="9 10">
    <name type="scientific">Pocillopora meandrina</name>
    <dbReference type="NCBI Taxonomy" id="46732"/>
    <lineage>
        <taxon>Eukaryota</taxon>
        <taxon>Metazoa</taxon>
        <taxon>Cnidaria</taxon>
        <taxon>Anthozoa</taxon>
        <taxon>Hexacorallia</taxon>
        <taxon>Scleractinia</taxon>
        <taxon>Astrocoeniina</taxon>
        <taxon>Pocilloporidae</taxon>
        <taxon>Pocillopora</taxon>
    </lineage>
</organism>
<dbReference type="InterPro" id="IPR036056">
    <property type="entry name" value="Fibrinogen-like_C"/>
</dbReference>
<sequence length="1352" mass="151696">MLSDFQIYQLYQTCGLTVGNAVTWSMLLSAAQSSSKSDSKCPRKRGKNCQDFLHLGRKMDRLSYITDNPIRDLPVYCSGINSGGWMNAMIRTDSGVSFDRLFQEYRDGFGSCIDNANAGDTWLDDDCTSDFWLGNRNFFLLTDKNGPFQLLVSLEDADGNVTHAYYKRFAVKSKIIWRYELYIQGYAGTSGDFFQALHGMKFTTKDEDNDLEFLQNCATPGRGGWWYNTCGGSPLNMRIMMPKSFNEIIWNTWPGAGNAVSKTRMMIKPNLERQWDYTLHFQDNGFTTYVGPLKISDFVEATVCWWMIPRGVPMAVYSISNKQNNNAFTFVQTNILAMKLHVNGHISSQVFTRNLSSDQFWHHVCATWRSTGGRWSIHVDGSKVAERYGLAVGEKIIPGTMYIGQFQTNGGKFDNRAFFGYLSHFNMWNLELSENKIKKMSLGCGAEIGNLIQWPDLKAWTKKVSMEEPASCKTREKHRVDFSSFSSDNKFPELLSTREATVEGDGADANMNVLNIQGNSKIKFATTRDDCLNDPSVCSGGFTFISQILGGNSALHEALNSWLLNVTPIASRWKRCYLTNDHGWWASTFHTKCDNRGPTVTLVKVGDYIFGGFLDQPWGGERNLTSSTAFLFSLQNPEYLQPVKLEINASSINRGTIAALSDPLLGPVFGDGDLVISDMANTGIFSYSKLGRTYLLPDGIDPNTAAAHNLLAGSANFIPDEIEVFAYEGKKNFKSRTNIISLSSENSSSTGLAMFKMQDSITYRVQVRTMEGLVWSLSFDMSQESHDWTHLTISWHEMWGLKVFINGEVAKKNNMPEEILNDTLIVSTHIEIGGVTSEIYNASSLGTNLQMSDLRIWERLVSRKEARTNYEVSMNVSSGLWYVIKKATFKTEGAVQTRSPREFPPLCNAPLGLESGLVSDSQITSSSVRGPGFENHNARLNYLSCWSTLELDPWIQVELRAFTRVTKVSTQGRPDADEWVQSYAIKYQVTKISPLLDYESEGDFQGNFDRSTVVAHDILATGMIFRIYPKSWYTQPSLRLELYGCSLDEHSFRHIESSYPRERGDKARMLTLHATESHKCLSFAYHMNGSTIGRLNVFIRGPDSEESLLWRLAGGQGNKWNTATVPIERKIPYQIVFEGVVGDSYTGDIGVDNISLGLDNSCTFKPVTARREIAGFRSDLLQNGPWFQDTLMEWLAEKGLGDEYWVPCFRGSLDSWNASLFKIQCRNKKSTVALIRKGDCLFGGFSDKPWEGPVTGFIPSTKSFLFTLQSSSSLSSEAKWPVLSSQRSRAIFYAPGRLQFGEELVLNLTNRSLSVNIGHVYDIENEDGDLFCGANGTIVEADDVEVLSPLGM</sequence>
<dbReference type="InterPro" id="IPR014716">
    <property type="entry name" value="Fibrinogen_a/b/g_C_1"/>
</dbReference>
<dbReference type="CDD" id="cd00057">
    <property type="entry name" value="FA58C"/>
    <property type="match status" value="1"/>
</dbReference>
<evidence type="ECO:0000259" key="8">
    <source>
        <dbReference type="PROSITE" id="PS51886"/>
    </source>
</evidence>
<dbReference type="InterPro" id="IPR006571">
    <property type="entry name" value="TLDc_dom"/>
</dbReference>
<dbReference type="Pfam" id="PF00754">
    <property type="entry name" value="F5_F8_type_C"/>
    <property type="match status" value="1"/>
</dbReference>
<dbReference type="PROSITE" id="PS51406">
    <property type="entry name" value="FIBRINOGEN_C_2"/>
    <property type="match status" value="1"/>
</dbReference>
<dbReference type="SMART" id="SM00159">
    <property type="entry name" value="PTX"/>
    <property type="match status" value="1"/>
</dbReference>
<dbReference type="GO" id="GO:0016020">
    <property type="term" value="C:membrane"/>
    <property type="evidence" value="ECO:0007669"/>
    <property type="project" value="InterPro"/>
</dbReference>
<evidence type="ECO:0000256" key="2">
    <source>
        <dbReference type="ARBA" id="ARBA00023157"/>
    </source>
</evidence>
<dbReference type="PROSITE" id="PS01286">
    <property type="entry name" value="FA58C_2"/>
    <property type="match status" value="1"/>
</dbReference>
<dbReference type="InterPro" id="IPR000421">
    <property type="entry name" value="FA58C"/>
</dbReference>
<dbReference type="InterPro" id="IPR050373">
    <property type="entry name" value="Fibrinogen_C-term_domain"/>
</dbReference>
<evidence type="ECO:0000313" key="9">
    <source>
        <dbReference type="EMBL" id="CAH3161610.1"/>
    </source>
</evidence>
<keyword evidence="1" id="KW-0677">Repeat</keyword>
<feature type="domain" description="MAM" evidence="5">
    <location>
        <begin position="1080"/>
        <end position="1164"/>
    </location>
</feature>
<accession>A0AAU9XWU9</accession>
<feature type="domain" description="TLDc" evidence="8">
    <location>
        <begin position="547"/>
        <end position="728"/>
    </location>
</feature>
<dbReference type="SMART" id="SM00231">
    <property type="entry name" value="FA58C"/>
    <property type="match status" value="1"/>
</dbReference>
<evidence type="ECO:0000256" key="1">
    <source>
        <dbReference type="ARBA" id="ARBA00022737"/>
    </source>
</evidence>
<name>A0AAU9XWU9_9CNID</name>
<keyword evidence="10" id="KW-1185">Reference proteome</keyword>
<feature type="domain" description="Pentraxin (PTX)" evidence="7">
    <location>
        <begin position="275"/>
        <end position="473"/>
    </location>
</feature>
<dbReference type="PROSITE" id="PS50022">
    <property type="entry name" value="FA58C_3"/>
    <property type="match status" value="1"/>
</dbReference>
<dbReference type="SMART" id="SM00137">
    <property type="entry name" value="MAM"/>
    <property type="match status" value="1"/>
</dbReference>
<dbReference type="SMART" id="SM00186">
    <property type="entry name" value="FBG"/>
    <property type="match status" value="1"/>
</dbReference>